<evidence type="ECO:0000256" key="3">
    <source>
        <dbReference type="SAM" id="SignalP"/>
    </source>
</evidence>
<reference evidence="4" key="1">
    <citation type="submission" date="2023-06" db="EMBL/GenBank/DDBJ databases">
        <title>Conoideocrella luteorostrata (Hypocreales: Clavicipitaceae), a potential biocontrol fungus for elongate hemlock scale in United States Christmas tree production areas.</title>
        <authorList>
            <person name="Barrett H."/>
            <person name="Lovett B."/>
            <person name="Macias A.M."/>
            <person name="Stajich J.E."/>
            <person name="Kasson M.T."/>
        </authorList>
    </citation>
    <scope>NUCLEOTIDE SEQUENCE</scope>
    <source>
        <strain evidence="4">ARSEF 14590</strain>
    </source>
</reference>
<evidence type="ECO:0000256" key="1">
    <source>
        <dbReference type="ARBA" id="ARBA00004173"/>
    </source>
</evidence>
<keyword evidence="5" id="KW-1185">Reference proteome</keyword>
<evidence type="ECO:0000313" key="5">
    <source>
        <dbReference type="Proteomes" id="UP001251528"/>
    </source>
</evidence>
<evidence type="ECO:0000256" key="2">
    <source>
        <dbReference type="ARBA" id="ARBA00023128"/>
    </source>
</evidence>
<sequence>MGRMVRIFILTLVCDGKTFVSTKQCIMYKKAEAFGDIEIISRIVSGFRSTRRWGRMVRNLSLILACDGKMFASTEQHMMYRMAETFGNIKVMSTAAAPGGAQEDGQERIFWRLDNGTMVMDSMYTAEMELTGNWPPSLALGKMSERFDMKMMDSGTMAVRPNNSVGVTNIIENITRDSELSTCGDDIKYDGCFVVVPTPGCYEGVVMLDGNSLYGSILKHLQIMVVDSMYTAETELQ</sequence>
<dbReference type="Proteomes" id="UP001251528">
    <property type="component" value="Unassembled WGS sequence"/>
</dbReference>
<name>A0AAJ0FTW1_9HYPO</name>
<comment type="caution">
    <text evidence="4">The sequence shown here is derived from an EMBL/GenBank/DDBJ whole genome shotgun (WGS) entry which is preliminary data.</text>
</comment>
<evidence type="ECO:0000313" key="4">
    <source>
        <dbReference type="EMBL" id="KAK2591524.1"/>
    </source>
</evidence>
<dbReference type="GO" id="GO:0005739">
    <property type="term" value="C:mitochondrion"/>
    <property type="evidence" value="ECO:0007669"/>
    <property type="project" value="UniProtKB-SubCell"/>
</dbReference>
<feature type="chain" id="PRO_5042572478" evidence="3">
    <location>
        <begin position="17"/>
        <end position="237"/>
    </location>
</feature>
<dbReference type="SUPFAM" id="SSF56672">
    <property type="entry name" value="DNA/RNA polymerases"/>
    <property type="match status" value="1"/>
</dbReference>
<accession>A0AAJ0FTW1</accession>
<dbReference type="AlphaFoldDB" id="A0AAJ0FTW1"/>
<gene>
    <name evidence="4" type="ORF">QQS21_010774</name>
</gene>
<comment type="subcellular location">
    <subcellularLocation>
        <location evidence="1">Mitochondrion</location>
    </subcellularLocation>
</comment>
<keyword evidence="3" id="KW-0732">Signal</keyword>
<dbReference type="EMBL" id="JASWJB010000328">
    <property type="protein sequence ID" value="KAK2591524.1"/>
    <property type="molecule type" value="Genomic_DNA"/>
</dbReference>
<organism evidence="4 5">
    <name type="scientific">Conoideocrella luteorostrata</name>
    <dbReference type="NCBI Taxonomy" id="1105319"/>
    <lineage>
        <taxon>Eukaryota</taxon>
        <taxon>Fungi</taxon>
        <taxon>Dikarya</taxon>
        <taxon>Ascomycota</taxon>
        <taxon>Pezizomycotina</taxon>
        <taxon>Sordariomycetes</taxon>
        <taxon>Hypocreomycetidae</taxon>
        <taxon>Hypocreales</taxon>
        <taxon>Clavicipitaceae</taxon>
        <taxon>Conoideocrella</taxon>
    </lineage>
</organism>
<keyword evidence="2" id="KW-0496">Mitochondrion</keyword>
<dbReference type="InterPro" id="IPR043502">
    <property type="entry name" value="DNA/RNA_pol_sf"/>
</dbReference>
<feature type="signal peptide" evidence="3">
    <location>
        <begin position="1"/>
        <end position="16"/>
    </location>
</feature>
<proteinExistence type="predicted"/>
<protein>
    <submittedName>
        <fullName evidence="4">Uncharacterized protein</fullName>
    </submittedName>
</protein>